<dbReference type="GO" id="GO:0042101">
    <property type="term" value="C:T cell receptor complex"/>
    <property type="evidence" value="ECO:0007669"/>
    <property type="project" value="UniProtKB-KW"/>
</dbReference>
<keyword evidence="1 6" id="KW-0732">Signal</keyword>
<dbReference type="InterPro" id="IPR007110">
    <property type="entry name" value="Ig-like_dom"/>
</dbReference>
<dbReference type="InterPro" id="IPR003599">
    <property type="entry name" value="Ig_sub"/>
</dbReference>
<keyword evidence="2" id="KW-1064">Adaptive immunity</keyword>
<evidence type="ECO:0000256" key="1">
    <source>
        <dbReference type="ARBA" id="ARBA00022729"/>
    </source>
</evidence>
<reference evidence="8 9" key="1">
    <citation type="submission" date="2024-01" db="EMBL/GenBank/DDBJ databases">
        <authorList>
            <person name="Alioto T."/>
            <person name="Alioto T."/>
            <person name="Gomez Garrido J."/>
        </authorList>
    </citation>
    <scope>NUCLEOTIDE SEQUENCE [LARGE SCALE GENOMIC DNA]</scope>
</reference>
<keyword evidence="4" id="KW-0393">Immunoglobulin domain</keyword>
<evidence type="ECO:0000313" key="9">
    <source>
        <dbReference type="Proteomes" id="UP001314229"/>
    </source>
</evidence>
<dbReference type="Proteomes" id="UP001314229">
    <property type="component" value="Unassembled WGS sequence"/>
</dbReference>
<feature type="domain" description="Ig-like" evidence="7">
    <location>
        <begin position="183"/>
        <end position="289"/>
    </location>
</feature>
<keyword evidence="9" id="KW-1185">Reference proteome</keyword>
<accession>A0AAV1QFC6</accession>
<proteinExistence type="predicted"/>
<dbReference type="GO" id="GO:0002250">
    <property type="term" value="P:adaptive immune response"/>
    <property type="evidence" value="ECO:0007669"/>
    <property type="project" value="UniProtKB-KW"/>
</dbReference>
<evidence type="ECO:0000256" key="2">
    <source>
        <dbReference type="ARBA" id="ARBA00023130"/>
    </source>
</evidence>
<keyword evidence="5" id="KW-0391">Immunity</keyword>
<dbReference type="PROSITE" id="PS50835">
    <property type="entry name" value="IG_LIKE"/>
    <property type="match status" value="1"/>
</dbReference>
<feature type="signal peptide" evidence="6">
    <location>
        <begin position="1"/>
        <end position="19"/>
    </location>
</feature>
<organism evidence="8 9">
    <name type="scientific">Scomber scombrus</name>
    <name type="common">Atlantic mackerel</name>
    <name type="synonym">Scomber vernalis</name>
    <dbReference type="NCBI Taxonomy" id="13677"/>
    <lineage>
        <taxon>Eukaryota</taxon>
        <taxon>Metazoa</taxon>
        <taxon>Chordata</taxon>
        <taxon>Craniata</taxon>
        <taxon>Vertebrata</taxon>
        <taxon>Euteleostomi</taxon>
        <taxon>Actinopterygii</taxon>
        <taxon>Neopterygii</taxon>
        <taxon>Teleostei</taxon>
        <taxon>Neoteleostei</taxon>
        <taxon>Acanthomorphata</taxon>
        <taxon>Pelagiaria</taxon>
        <taxon>Scombriformes</taxon>
        <taxon>Scombridae</taxon>
        <taxon>Scomber</taxon>
    </lineage>
</organism>
<evidence type="ECO:0000256" key="6">
    <source>
        <dbReference type="SAM" id="SignalP"/>
    </source>
</evidence>
<dbReference type="EMBL" id="CAWUFR010000961">
    <property type="protein sequence ID" value="CAK6982173.1"/>
    <property type="molecule type" value="Genomic_DNA"/>
</dbReference>
<name>A0AAV1QFC6_SCOSC</name>
<dbReference type="InterPro" id="IPR051287">
    <property type="entry name" value="TCR_variable_region"/>
</dbReference>
<dbReference type="InterPro" id="IPR003598">
    <property type="entry name" value="Ig_sub2"/>
</dbReference>
<dbReference type="Gene3D" id="2.60.40.10">
    <property type="entry name" value="Immunoglobulins"/>
    <property type="match status" value="2"/>
</dbReference>
<evidence type="ECO:0000256" key="5">
    <source>
        <dbReference type="ARBA" id="ARBA00043266"/>
    </source>
</evidence>
<keyword evidence="3" id="KW-0675">Receptor</keyword>
<dbReference type="AlphaFoldDB" id="A0AAV1QFC6"/>
<sequence length="304" mass="34181">MQLSLFSTVFLITLTGVSCEELTPVNNEEFSLEGSSVTLSYKYSQEAEADDYFFWYRQYPGKPPEFLISHSGTGSPTSNPVPRLSFNVSGDKTQMDLQISSAAVTDSALYYCARATLSSRRCTTSALCSTILSIITAAVKRTILTLNVEHHIVSPVDLNLVVEMEHWLWIILAALFFECKGQDKVNQPPGDVIATEGQTVTLNCTFKTTDPSPYLFWYKQEVNDFPKYVLRRDTIGEGDNAAEFKKDRFDATLNKPSVHLKIQKLQLSDSAVYYCALQPTVTGNTKTLYKNLWSKDNRILHTIH</sequence>
<evidence type="ECO:0000313" key="8">
    <source>
        <dbReference type="EMBL" id="CAK6982173.1"/>
    </source>
</evidence>
<comment type="caution">
    <text evidence="8">The sequence shown here is derived from an EMBL/GenBank/DDBJ whole genome shotgun (WGS) entry which is preliminary data.</text>
</comment>
<dbReference type="SMART" id="SM00408">
    <property type="entry name" value="IGc2"/>
    <property type="match status" value="2"/>
</dbReference>
<evidence type="ECO:0000256" key="4">
    <source>
        <dbReference type="ARBA" id="ARBA00023319"/>
    </source>
</evidence>
<dbReference type="PANTHER" id="PTHR19367">
    <property type="entry name" value="T-CELL RECEPTOR ALPHA CHAIN V REGION"/>
    <property type="match status" value="1"/>
</dbReference>
<dbReference type="SUPFAM" id="SSF48726">
    <property type="entry name" value="Immunoglobulin"/>
    <property type="match status" value="2"/>
</dbReference>
<dbReference type="SMART" id="SM00406">
    <property type="entry name" value="IGv"/>
    <property type="match status" value="2"/>
</dbReference>
<keyword evidence="5" id="KW-1279">T cell receptor</keyword>
<evidence type="ECO:0000256" key="3">
    <source>
        <dbReference type="ARBA" id="ARBA00023170"/>
    </source>
</evidence>
<dbReference type="PANTHER" id="PTHR19367:SF18">
    <property type="entry name" value="T CELL RECEPTOR ALPHA VARIABLE 16"/>
    <property type="match status" value="1"/>
</dbReference>
<dbReference type="InterPro" id="IPR013783">
    <property type="entry name" value="Ig-like_fold"/>
</dbReference>
<gene>
    <name evidence="8" type="ORF">FSCOSCO3_A009525</name>
</gene>
<feature type="chain" id="PRO_5043807892" evidence="6">
    <location>
        <begin position="20"/>
        <end position="304"/>
    </location>
</feature>
<dbReference type="InterPro" id="IPR013106">
    <property type="entry name" value="Ig_V-set"/>
</dbReference>
<dbReference type="Pfam" id="PF07686">
    <property type="entry name" value="V-set"/>
    <property type="match status" value="2"/>
</dbReference>
<evidence type="ECO:0000259" key="7">
    <source>
        <dbReference type="PROSITE" id="PS50835"/>
    </source>
</evidence>
<dbReference type="InterPro" id="IPR036179">
    <property type="entry name" value="Ig-like_dom_sf"/>
</dbReference>
<protein>
    <submittedName>
        <fullName evidence="8">Uncharacterized protein LOC117469165</fullName>
    </submittedName>
</protein>
<dbReference type="SMART" id="SM00409">
    <property type="entry name" value="IG"/>
    <property type="match status" value="2"/>
</dbReference>